<dbReference type="AlphaFoldDB" id="A0A9J5WHY2"/>
<dbReference type="OrthoDB" id="1729133at2759"/>
<evidence type="ECO:0000256" key="1">
    <source>
        <dbReference type="ARBA" id="ARBA00004496"/>
    </source>
</evidence>
<dbReference type="EMBL" id="JACXVP010000011">
    <property type="protein sequence ID" value="KAG5575443.1"/>
    <property type="molecule type" value="Genomic_DNA"/>
</dbReference>
<keyword evidence="3" id="KW-0472">Membrane</keyword>
<dbReference type="InterPro" id="IPR051837">
    <property type="entry name" value="SortingNexin/PXDomain-PKLike"/>
</dbReference>
<keyword evidence="3" id="KW-1133">Transmembrane helix</keyword>
<gene>
    <name evidence="4" type="ORF">H5410_055577</name>
</gene>
<keyword evidence="2" id="KW-0963">Cytoplasm</keyword>
<accession>A0A9J5WHY2</accession>
<name>A0A9J5WHY2_SOLCO</name>
<evidence type="ECO:0000313" key="5">
    <source>
        <dbReference type="Proteomes" id="UP000824120"/>
    </source>
</evidence>
<feature type="transmembrane region" description="Helical" evidence="3">
    <location>
        <begin position="51"/>
        <end position="77"/>
    </location>
</feature>
<sequence>MVEDIRKLDEMQQKEVEHRANLVYELMIEKAHAAVFGLVSHKEYEQCAKDLYYFIWSSVCLKLLVVDLVELILLSAFPELDGVFNILHQEKKKFGEFKID</sequence>
<keyword evidence="5" id="KW-1185">Reference proteome</keyword>
<organism evidence="4 5">
    <name type="scientific">Solanum commersonii</name>
    <name type="common">Commerson's wild potato</name>
    <name type="synonym">Commerson's nightshade</name>
    <dbReference type="NCBI Taxonomy" id="4109"/>
    <lineage>
        <taxon>Eukaryota</taxon>
        <taxon>Viridiplantae</taxon>
        <taxon>Streptophyta</taxon>
        <taxon>Embryophyta</taxon>
        <taxon>Tracheophyta</taxon>
        <taxon>Spermatophyta</taxon>
        <taxon>Magnoliopsida</taxon>
        <taxon>eudicotyledons</taxon>
        <taxon>Gunneridae</taxon>
        <taxon>Pentapetalae</taxon>
        <taxon>asterids</taxon>
        <taxon>lamiids</taxon>
        <taxon>Solanales</taxon>
        <taxon>Solanaceae</taxon>
        <taxon>Solanoideae</taxon>
        <taxon>Solaneae</taxon>
        <taxon>Solanum</taxon>
    </lineage>
</organism>
<dbReference type="Proteomes" id="UP000824120">
    <property type="component" value="Chromosome 11"/>
</dbReference>
<dbReference type="PANTHER" id="PTHR22999:SF38">
    <property type="entry name" value="PXA DOMAIN-CONTAINING PROTEIN"/>
    <property type="match status" value="1"/>
</dbReference>
<evidence type="ECO:0000256" key="3">
    <source>
        <dbReference type="SAM" id="Phobius"/>
    </source>
</evidence>
<comment type="caution">
    <text evidence="4">The sequence shown here is derived from an EMBL/GenBank/DDBJ whole genome shotgun (WGS) entry which is preliminary data.</text>
</comment>
<evidence type="ECO:0000256" key="2">
    <source>
        <dbReference type="ARBA" id="ARBA00022490"/>
    </source>
</evidence>
<dbReference type="GO" id="GO:0005737">
    <property type="term" value="C:cytoplasm"/>
    <property type="evidence" value="ECO:0007669"/>
    <property type="project" value="UniProtKB-SubCell"/>
</dbReference>
<proteinExistence type="predicted"/>
<protein>
    <submittedName>
        <fullName evidence="4">Uncharacterized protein</fullName>
    </submittedName>
</protein>
<comment type="subcellular location">
    <subcellularLocation>
        <location evidence="1">Cytoplasm</location>
    </subcellularLocation>
</comment>
<evidence type="ECO:0000313" key="4">
    <source>
        <dbReference type="EMBL" id="KAG5575443.1"/>
    </source>
</evidence>
<keyword evidence="3" id="KW-0812">Transmembrane</keyword>
<dbReference type="PANTHER" id="PTHR22999">
    <property type="entry name" value="PX SERINE/THREONINE KINASE PXK"/>
    <property type="match status" value="1"/>
</dbReference>
<reference evidence="4 5" key="1">
    <citation type="submission" date="2020-09" db="EMBL/GenBank/DDBJ databases">
        <title>De no assembly of potato wild relative species, Solanum commersonii.</title>
        <authorList>
            <person name="Cho K."/>
        </authorList>
    </citation>
    <scope>NUCLEOTIDE SEQUENCE [LARGE SCALE GENOMIC DNA]</scope>
    <source>
        <strain evidence="4">LZ3.2</strain>
        <tissue evidence="4">Leaf</tissue>
    </source>
</reference>